<proteinExistence type="predicted"/>
<reference evidence="4" key="3">
    <citation type="submission" date="2025-08" db="UniProtKB">
        <authorList>
            <consortium name="RefSeq"/>
        </authorList>
    </citation>
    <scope>IDENTIFICATION</scope>
    <source>
        <strain evidence="4">CBS 342.82</strain>
    </source>
</reference>
<reference evidence="4" key="1">
    <citation type="submission" date="2020-01" db="EMBL/GenBank/DDBJ databases">
        <authorList>
            <consortium name="DOE Joint Genome Institute"/>
            <person name="Haridas S."/>
            <person name="Albert R."/>
            <person name="Binder M."/>
            <person name="Bloem J."/>
            <person name="Labutti K."/>
            <person name="Salamov A."/>
            <person name="Andreopoulos B."/>
            <person name="Baker S.E."/>
            <person name="Barry K."/>
            <person name="Bills G."/>
            <person name="Bluhm B.H."/>
            <person name="Cannon C."/>
            <person name="Castanera R."/>
            <person name="Culley D.E."/>
            <person name="Daum C."/>
            <person name="Ezra D."/>
            <person name="Gonzalez J.B."/>
            <person name="Henrissat B."/>
            <person name="Kuo A."/>
            <person name="Liang C."/>
            <person name="Lipzen A."/>
            <person name="Lutzoni F."/>
            <person name="Magnuson J."/>
            <person name="Mondo S."/>
            <person name="Nolan M."/>
            <person name="Ohm R."/>
            <person name="Pangilinan J."/>
            <person name="Park H.-J."/>
            <person name="Ramirez L."/>
            <person name="Alfaro M."/>
            <person name="Sun H."/>
            <person name="Tritt A."/>
            <person name="Yoshinaga Y."/>
            <person name="Zwiers L.-H."/>
            <person name="Turgeon B.G."/>
            <person name="Goodwin S.B."/>
            <person name="Spatafora J.W."/>
            <person name="Crous P.W."/>
            <person name="Grigoriev I.V."/>
        </authorList>
    </citation>
    <scope>NUCLEOTIDE SEQUENCE</scope>
    <source>
        <strain evidence="4">CBS 342.82</strain>
    </source>
</reference>
<evidence type="ECO:0000313" key="3">
    <source>
        <dbReference type="Proteomes" id="UP000504637"/>
    </source>
</evidence>
<name>A0A6J3LWQ7_9PEZI</name>
<evidence type="ECO:0000259" key="2">
    <source>
        <dbReference type="Pfam" id="PF24803"/>
    </source>
</evidence>
<dbReference type="OrthoDB" id="5313995at2759"/>
<accession>A0A6J3LWQ7</accession>
<organism evidence="4">
    <name type="scientific">Dissoconium aciculare CBS 342.82</name>
    <dbReference type="NCBI Taxonomy" id="1314786"/>
    <lineage>
        <taxon>Eukaryota</taxon>
        <taxon>Fungi</taxon>
        <taxon>Dikarya</taxon>
        <taxon>Ascomycota</taxon>
        <taxon>Pezizomycotina</taxon>
        <taxon>Dothideomycetes</taxon>
        <taxon>Dothideomycetidae</taxon>
        <taxon>Mycosphaerellales</taxon>
        <taxon>Dissoconiaceae</taxon>
        <taxon>Dissoconium</taxon>
    </lineage>
</organism>
<gene>
    <name evidence="4" type="ORF">K489DRAFT_383295</name>
</gene>
<keyword evidence="3" id="KW-1185">Reference proteome</keyword>
<dbReference type="PANTHER" id="PTHR37019">
    <property type="entry name" value="CHROMOSOME 1, WHOLE GENOME SHOTGUN SEQUENCE"/>
    <property type="match status" value="1"/>
</dbReference>
<dbReference type="AlphaFoldDB" id="A0A6J3LWQ7"/>
<evidence type="ECO:0000256" key="1">
    <source>
        <dbReference type="SAM" id="Phobius"/>
    </source>
</evidence>
<dbReference type="RefSeq" id="XP_033456765.1">
    <property type="nucleotide sequence ID" value="XM_033605563.1"/>
</dbReference>
<protein>
    <recommendedName>
        <fullName evidence="2">DUF7704 domain-containing protein</fullName>
    </recommendedName>
</protein>
<keyword evidence="1" id="KW-0472">Membrane</keyword>
<feature type="transmembrane region" description="Helical" evidence="1">
    <location>
        <begin position="14"/>
        <end position="37"/>
    </location>
</feature>
<evidence type="ECO:0000313" key="4">
    <source>
        <dbReference type="RefSeq" id="XP_033456765.1"/>
    </source>
</evidence>
<feature type="transmembrane region" description="Helical" evidence="1">
    <location>
        <begin position="141"/>
        <end position="160"/>
    </location>
</feature>
<keyword evidence="1" id="KW-0812">Transmembrane</keyword>
<keyword evidence="1" id="KW-1133">Transmembrane helix</keyword>
<dbReference type="Pfam" id="PF24803">
    <property type="entry name" value="DUF7704"/>
    <property type="match status" value="1"/>
</dbReference>
<dbReference type="Proteomes" id="UP000504637">
    <property type="component" value="Unplaced"/>
</dbReference>
<dbReference type="PANTHER" id="PTHR37019:SF1">
    <property type="entry name" value="EXPERA DOMAIN-CONTAINING PROTEIN"/>
    <property type="match status" value="1"/>
</dbReference>
<feature type="transmembrane region" description="Helical" evidence="1">
    <location>
        <begin position="101"/>
        <end position="121"/>
    </location>
</feature>
<dbReference type="GeneID" id="54363363"/>
<feature type="domain" description="DUF7704" evidence="2">
    <location>
        <begin position="10"/>
        <end position="157"/>
    </location>
</feature>
<sequence>MASSRSSSAVSIPFLYSLFFLYIEPVSTFAGFYYAFFRQREYMDMTMSHDLNILSSQDGSNVGVSTRESIVLNQLANMYLAFALNEGLVLRSTRDVHVWRVYLFVLLLADFGHLYSVVGAGGSELYWQFWKWNAMYWGNLGFVYVGASFRIAFLLGIGLGQKSNKLKQ</sequence>
<dbReference type="InterPro" id="IPR056121">
    <property type="entry name" value="DUF7704"/>
</dbReference>
<reference evidence="4" key="2">
    <citation type="submission" date="2020-04" db="EMBL/GenBank/DDBJ databases">
        <authorList>
            <consortium name="NCBI Genome Project"/>
        </authorList>
    </citation>
    <scope>NUCLEOTIDE SEQUENCE</scope>
    <source>
        <strain evidence="4">CBS 342.82</strain>
    </source>
</reference>